<evidence type="ECO:0000313" key="3">
    <source>
        <dbReference type="EMBL" id="SEV86362.1"/>
    </source>
</evidence>
<dbReference type="AlphaFoldDB" id="A0A662Z1P6"/>
<accession>A0A662Z1P6</accession>
<name>A0A662Z1P6_9STAP</name>
<evidence type="ECO:0000313" key="4">
    <source>
        <dbReference type="Proteomes" id="UP000243605"/>
    </source>
</evidence>
<keyword evidence="2" id="KW-0175">Coiled coil</keyword>
<keyword evidence="4" id="KW-1185">Reference proteome</keyword>
<dbReference type="SUPFAM" id="SSF143120">
    <property type="entry name" value="YefM-like"/>
    <property type="match status" value="1"/>
</dbReference>
<dbReference type="EMBL" id="FOIT01000001">
    <property type="protein sequence ID" value="SEV86362.1"/>
    <property type="molecule type" value="Genomic_DNA"/>
</dbReference>
<proteinExistence type="inferred from homology"/>
<dbReference type="OrthoDB" id="2418231at2"/>
<gene>
    <name evidence="3" type="ORF">SAMN05192557_0576</name>
</gene>
<reference evidence="3 4" key="1">
    <citation type="submission" date="2016-10" db="EMBL/GenBank/DDBJ databases">
        <authorList>
            <person name="Varghese N."/>
            <person name="Submissions S."/>
        </authorList>
    </citation>
    <scope>NUCLEOTIDE SEQUENCE [LARGE SCALE GENOMIC DNA]</scope>
    <source>
        <strain evidence="3 4">IBRC-M10081</strain>
    </source>
</reference>
<dbReference type="InterPro" id="IPR036165">
    <property type="entry name" value="YefM-like_sf"/>
</dbReference>
<evidence type="ECO:0008006" key="5">
    <source>
        <dbReference type="Google" id="ProtNLM"/>
    </source>
</evidence>
<organism evidence="3 4">
    <name type="scientific">Aliicoccus persicus</name>
    <dbReference type="NCBI Taxonomy" id="930138"/>
    <lineage>
        <taxon>Bacteria</taxon>
        <taxon>Bacillati</taxon>
        <taxon>Bacillota</taxon>
        <taxon>Bacilli</taxon>
        <taxon>Bacillales</taxon>
        <taxon>Staphylococcaceae</taxon>
        <taxon>Aliicoccus</taxon>
    </lineage>
</organism>
<sequence length="103" mass="11848">MEVLKVPYKSISEVKRSPMSAFKEAAASDNAVYILNRNEVAGVMLTQEQYEGLNAEIDKLYERIDEMIIKSRLEYKNTKTYSVKEVTGVSLDDIKYDEDDGWE</sequence>
<feature type="coiled-coil region" evidence="2">
    <location>
        <begin position="43"/>
        <end position="70"/>
    </location>
</feature>
<evidence type="ECO:0000256" key="1">
    <source>
        <dbReference type="ARBA" id="ARBA00009981"/>
    </source>
</evidence>
<evidence type="ECO:0000256" key="2">
    <source>
        <dbReference type="SAM" id="Coils"/>
    </source>
</evidence>
<dbReference type="Proteomes" id="UP000243605">
    <property type="component" value="Unassembled WGS sequence"/>
</dbReference>
<protein>
    <recommendedName>
        <fullName evidence="5">Antitoxin</fullName>
    </recommendedName>
</protein>
<comment type="similarity">
    <text evidence="1">Belongs to the phD/YefM antitoxin family.</text>
</comment>
<dbReference type="RefSeq" id="WP_091473698.1">
    <property type="nucleotide sequence ID" value="NZ_FOIT01000001.1"/>
</dbReference>